<dbReference type="NCBIfam" id="NF041492">
    <property type="entry name" value="MobF"/>
    <property type="match status" value="1"/>
</dbReference>
<evidence type="ECO:0000313" key="4">
    <source>
        <dbReference type="Proteomes" id="UP001595685"/>
    </source>
</evidence>
<organism evidence="3 4">
    <name type="scientific">Aquipuribacter hungaricus</name>
    <dbReference type="NCBI Taxonomy" id="545624"/>
    <lineage>
        <taxon>Bacteria</taxon>
        <taxon>Bacillati</taxon>
        <taxon>Actinomycetota</taxon>
        <taxon>Actinomycetes</taxon>
        <taxon>Micrococcales</taxon>
        <taxon>Intrasporangiaceae</taxon>
        <taxon>Aquipuribacter</taxon>
    </lineage>
</organism>
<dbReference type="Pfam" id="PF08751">
    <property type="entry name" value="TrwC"/>
    <property type="match status" value="1"/>
</dbReference>
<feature type="domain" description="TrwC relaxase" evidence="2">
    <location>
        <begin position="8"/>
        <end position="437"/>
    </location>
</feature>
<dbReference type="Pfam" id="PF13604">
    <property type="entry name" value="AAA_30"/>
    <property type="match status" value="1"/>
</dbReference>
<feature type="region of interest" description="Disordered" evidence="1">
    <location>
        <begin position="988"/>
        <end position="1132"/>
    </location>
</feature>
<dbReference type="InterPro" id="IPR027417">
    <property type="entry name" value="P-loop_NTPase"/>
</dbReference>
<accession>A0ABV7WBK3</accession>
<dbReference type="Proteomes" id="UP001595685">
    <property type="component" value="Unassembled WGS sequence"/>
</dbReference>
<feature type="compositionally biased region" description="Basic residues" evidence="1">
    <location>
        <begin position="996"/>
        <end position="1018"/>
    </location>
</feature>
<evidence type="ECO:0000259" key="2">
    <source>
        <dbReference type="Pfam" id="PF08751"/>
    </source>
</evidence>
<proteinExistence type="predicted"/>
<protein>
    <submittedName>
        <fullName evidence="3">MobF family relaxase</fullName>
    </submittedName>
</protein>
<feature type="compositionally biased region" description="Gly residues" evidence="1">
    <location>
        <begin position="288"/>
        <end position="304"/>
    </location>
</feature>
<feature type="compositionally biased region" description="Basic residues" evidence="1">
    <location>
        <begin position="1055"/>
        <end position="1088"/>
    </location>
</feature>
<evidence type="ECO:0000256" key="1">
    <source>
        <dbReference type="SAM" id="MobiDB-lite"/>
    </source>
</evidence>
<reference evidence="4" key="1">
    <citation type="journal article" date="2019" name="Int. J. Syst. Evol. Microbiol.">
        <title>The Global Catalogue of Microorganisms (GCM) 10K type strain sequencing project: providing services to taxonomists for standard genome sequencing and annotation.</title>
        <authorList>
            <consortium name="The Broad Institute Genomics Platform"/>
            <consortium name="The Broad Institute Genome Sequencing Center for Infectious Disease"/>
            <person name="Wu L."/>
            <person name="Ma J."/>
        </authorList>
    </citation>
    <scope>NUCLEOTIDE SEQUENCE [LARGE SCALE GENOMIC DNA]</scope>
    <source>
        <strain evidence="4">NCAIM B.02333</strain>
    </source>
</reference>
<dbReference type="InterPro" id="IPR014862">
    <property type="entry name" value="TrwC"/>
</dbReference>
<feature type="region of interest" description="Disordered" evidence="1">
    <location>
        <begin position="284"/>
        <end position="304"/>
    </location>
</feature>
<keyword evidence="4" id="KW-1185">Reference proteome</keyword>
<dbReference type="SUPFAM" id="SSF52540">
    <property type="entry name" value="P-loop containing nucleoside triphosphate hydrolases"/>
    <property type="match status" value="2"/>
</dbReference>
<name>A0ABV7WBK3_9MICO</name>
<dbReference type="Gene3D" id="3.40.50.300">
    <property type="entry name" value="P-loop containing nucleotide triphosphate hydrolases"/>
    <property type="match status" value="2"/>
</dbReference>
<dbReference type="EMBL" id="JBHRWW010000001">
    <property type="protein sequence ID" value="MFC3687206.1"/>
    <property type="molecule type" value="Genomic_DNA"/>
</dbReference>
<gene>
    <name evidence="3" type="primary">mobF</name>
    <name evidence="3" type="ORF">ACFOLH_02490</name>
</gene>
<comment type="caution">
    <text evidence="3">The sequence shown here is derived from an EMBL/GenBank/DDBJ whole genome shotgun (WGS) entry which is preliminary data.</text>
</comment>
<feature type="compositionally biased region" description="Basic and acidic residues" evidence="1">
    <location>
        <begin position="1112"/>
        <end position="1132"/>
    </location>
</feature>
<dbReference type="RefSeq" id="WP_340289445.1">
    <property type="nucleotide sequence ID" value="NZ_JBBEOI010000008.1"/>
</dbReference>
<sequence>MSVHKLTAGSGYDYLTRQVAALDATEKGHVGLASYYTERGEAPGQWIGSGLAGIDGLAAGDPVTQQQMHALFGFGHHPLAADRLAALEAKHDADARGPGARDRQTATRLGAPFKVYAADVSSFRMEVARRVAAIGDSGLTAGQPVSADERARVRTEVAREIFAEEHGRSPRDARELAGTIARLSRPRATAVAGYDLAFSPVKSVSALWAVAPPDVAAQIERAHQGAVADALRFIETHALYTRTGTNGVRQVDVTGLVATAFTHRDSRAGDPDLHTHVAVANKVQTRGTGSGGTNPGGTSSGGTDGRWLSIDGRVLLKAVVAASETYNTALEARLRDDLGLQFEPRAVTSRSEAGKRPVREVVGIDTVLLQRWATRRGDIDARRGELAAQFQRDHGRPPTPVETLHLAQQANLETRAAKHEPRTLAEQRTVWRVEADEVLGQGGGLHRMLGKVLAPAFCRTHANPAGDAAWLDSAAERALAALQQNRSTWQVWHVRAEAQRQVRAAGASVPASEQAVEALVAEVLHRRSVALSTAERRVDGRLLGEPGRLRRADGSSVYRVAGSDLYTSAAVLAAERRLVELAGQRDGHAVDARAVDVALLEATANGTTLNAGQAALVREMATSGARVQLAIAPAGAGKTTAMSVLAAAWAEGGGNVVGLAPSAAAAAALRESTGTRTDTLAKLTWSLTHETAHDSHARGVAQGEATMASAPDWVRGIDAGTLVVIDEAGMADTISLHAAVEFVAGRGGSVRLVGDDQQLAAIGAGGVLRDIQASHGALRLDELLRFADRAEAAASLALREGRPEALGFYLDNDRVHVGDLTTMTAQVLQAWQHDRAAGLDSIMLAPTRELVSDLNQRTRAHRLATQQGNGPTVVRLAMVRLADGNEASEGDLLLTRTNDRSLRTTATDWVKNGDRWTLTATHDDGAVTARHLGSGRSVRLPADYVRTSTELGYATTVHSAQGLSVDTMHGLVGGGGRRRAGGNVVSAAAVHDAHSRPPRQPRLPARRRGRRPPRRRAPRGGAPSHRDRAPRGHPRPRRQPDLGGHPAARPGGPRRPARVRHRPLPRRPRPRRRRHHRPRSRVRRRGRGGRPGAGHQPDTRLAGAAGPPAAPDRQRGEPRRGAAGGRGERTPG</sequence>
<dbReference type="Gene3D" id="2.30.30.940">
    <property type="match status" value="1"/>
</dbReference>
<evidence type="ECO:0000313" key="3">
    <source>
        <dbReference type="EMBL" id="MFC3687206.1"/>
    </source>
</evidence>
<dbReference type="SUPFAM" id="SSF55464">
    <property type="entry name" value="Origin of replication-binding domain, RBD-like"/>
    <property type="match status" value="1"/>
</dbReference>